<keyword evidence="8 9" id="KW-0472">Membrane</keyword>
<feature type="transmembrane region" description="Helical" evidence="9">
    <location>
        <begin position="212"/>
        <end position="233"/>
    </location>
</feature>
<protein>
    <submittedName>
        <fullName evidence="11">Sodium:proton antiporter</fullName>
    </submittedName>
</protein>
<dbReference type="EMBL" id="JAMPKK010000002">
    <property type="protein sequence ID" value="MEP0863200.1"/>
    <property type="molecule type" value="Genomic_DNA"/>
</dbReference>
<feature type="transmembrane region" description="Helical" evidence="9">
    <location>
        <begin position="52"/>
        <end position="70"/>
    </location>
</feature>
<evidence type="ECO:0000256" key="7">
    <source>
        <dbReference type="ARBA" id="ARBA00023065"/>
    </source>
</evidence>
<dbReference type="Gene3D" id="1.20.1530.20">
    <property type="match status" value="1"/>
</dbReference>
<feature type="transmembrane region" description="Helical" evidence="9">
    <location>
        <begin position="22"/>
        <end position="45"/>
    </location>
</feature>
<evidence type="ECO:0000256" key="2">
    <source>
        <dbReference type="ARBA" id="ARBA00022448"/>
    </source>
</evidence>
<organism evidence="11 12">
    <name type="scientific">Funiculus sociatus GB2-A5</name>
    <dbReference type="NCBI Taxonomy" id="2933946"/>
    <lineage>
        <taxon>Bacteria</taxon>
        <taxon>Bacillati</taxon>
        <taxon>Cyanobacteriota</taxon>
        <taxon>Cyanophyceae</taxon>
        <taxon>Coleofasciculales</taxon>
        <taxon>Coleofasciculaceae</taxon>
        <taxon>Funiculus</taxon>
    </lineage>
</organism>
<feature type="transmembrane region" description="Helical" evidence="9">
    <location>
        <begin position="392"/>
        <end position="414"/>
    </location>
</feature>
<keyword evidence="7" id="KW-0406">Ion transport</keyword>
<dbReference type="InterPro" id="IPR006153">
    <property type="entry name" value="Cation/H_exchanger_TM"/>
</dbReference>
<evidence type="ECO:0000256" key="6">
    <source>
        <dbReference type="ARBA" id="ARBA00022989"/>
    </source>
</evidence>
<dbReference type="PANTHER" id="PTHR32507:SF8">
    <property type="entry name" value="CNH1P"/>
    <property type="match status" value="1"/>
</dbReference>
<sequence>MFVANRAIANCMLQALFPPVDIYILDLLVIGLLLLMVTLGSGWIARLPLSYAIIYLIVGILLGPYGTKLVQIRPDAEFLERLAEFVVIVSVFSCGLKMNRPLNLWSWNITARLIGLLMPISIFAIAAVGHFILKMDWGPAILLGGILAPTDPVLASEVQMENMDDRDELRFGLTSEGGLNDALAFPFVYFGIHSLKDNNWENWFKEWVVVDLLWAIAAAIVMGIVVAKSVGWIDKRLQKFRPVDNLMEDFVALSTILLTYSFTEVVNGYGFLAVFVAGVVVQRTYEDSEKQKSRFEFTEQIEKLLEVATILILGTILRYAPMRDYAGQGILVAVLLLFAIRPLGIWISLLGRNFGPATSSLFGWFGIRGVGSLYYLSYAFGEGLKDTLGEQIAWITYIVIVISVLLHGISATPLMNWYERKIKKVENNEEVEANS</sequence>
<evidence type="ECO:0000256" key="1">
    <source>
        <dbReference type="ARBA" id="ARBA00004651"/>
    </source>
</evidence>
<evidence type="ECO:0000256" key="3">
    <source>
        <dbReference type="ARBA" id="ARBA00022449"/>
    </source>
</evidence>
<accession>A0ABV0JIE1</accession>
<feature type="transmembrane region" description="Helical" evidence="9">
    <location>
        <begin position="245"/>
        <end position="262"/>
    </location>
</feature>
<evidence type="ECO:0000256" key="8">
    <source>
        <dbReference type="ARBA" id="ARBA00023136"/>
    </source>
</evidence>
<feature type="transmembrane region" description="Helical" evidence="9">
    <location>
        <begin position="111"/>
        <end position="133"/>
    </location>
</feature>
<dbReference type="Proteomes" id="UP001442494">
    <property type="component" value="Unassembled WGS sequence"/>
</dbReference>
<gene>
    <name evidence="11" type="ORF">NDI37_01810</name>
</gene>
<dbReference type="InterPro" id="IPR038770">
    <property type="entry name" value="Na+/solute_symporter_sf"/>
</dbReference>
<proteinExistence type="predicted"/>
<feature type="transmembrane region" description="Helical" evidence="9">
    <location>
        <begin position="82"/>
        <end position="99"/>
    </location>
</feature>
<dbReference type="RefSeq" id="WP_242022182.1">
    <property type="nucleotide sequence ID" value="NZ_JAMPKK010000002.1"/>
</dbReference>
<keyword evidence="2" id="KW-0813">Transport</keyword>
<keyword evidence="4" id="KW-1003">Cell membrane</keyword>
<dbReference type="PANTHER" id="PTHR32507">
    <property type="entry name" value="NA(+)/H(+) ANTIPORTER 1"/>
    <property type="match status" value="1"/>
</dbReference>
<comment type="subcellular location">
    <subcellularLocation>
        <location evidence="1">Cell membrane</location>
        <topology evidence="1">Multi-pass membrane protein</topology>
    </subcellularLocation>
</comment>
<feature type="domain" description="Cation/H+ exchanger transmembrane" evidence="10">
    <location>
        <begin position="37"/>
        <end position="417"/>
    </location>
</feature>
<feature type="transmembrane region" description="Helical" evidence="9">
    <location>
        <begin position="326"/>
        <end position="349"/>
    </location>
</feature>
<comment type="caution">
    <text evidence="11">The sequence shown here is derived from an EMBL/GenBank/DDBJ whole genome shotgun (WGS) entry which is preliminary data.</text>
</comment>
<feature type="transmembrane region" description="Helical" evidence="9">
    <location>
        <begin position="361"/>
        <end position="380"/>
    </location>
</feature>
<evidence type="ECO:0000313" key="12">
    <source>
        <dbReference type="Proteomes" id="UP001442494"/>
    </source>
</evidence>
<keyword evidence="5 9" id="KW-0812">Transmembrane</keyword>
<keyword evidence="12" id="KW-1185">Reference proteome</keyword>
<evidence type="ECO:0000256" key="4">
    <source>
        <dbReference type="ARBA" id="ARBA00022475"/>
    </source>
</evidence>
<evidence type="ECO:0000256" key="9">
    <source>
        <dbReference type="SAM" id="Phobius"/>
    </source>
</evidence>
<evidence type="ECO:0000313" key="11">
    <source>
        <dbReference type="EMBL" id="MEP0863200.1"/>
    </source>
</evidence>
<evidence type="ECO:0000256" key="5">
    <source>
        <dbReference type="ARBA" id="ARBA00022692"/>
    </source>
</evidence>
<evidence type="ECO:0000259" key="10">
    <source>
        <dbReference type="Pfam" id="PF00999"/>
    </source>
</evidence>
<reference evidence="11 12" key="1">
    <citation type="submission" date="2022-04" db="EMBL/GenBank/DDBJ databases">
        <title>Positive selection, recombination, and allopatry shape intraspecific diversity of widespread and dominant cyanobacteria.</title>
        <authorList>
            <person name="Wei J."/>
            <person name="Shu W."/>
            <person name="Hu C."/>
        </authorList>
    </citation>
    <scope>NUCLEOTIDE SEQUENCE [LARGE SCALE GENOMIC DNA]</scope>
    <source>
        <strain evidence="11 12">GB2-A5</strain>
    </source>
</reference>
<name>A0ABV0JIE1_9CYAN</name>
<keyword evidence="3" id="KW-0050">Antiport</keyword>
<dbReference type="Pfam" id="PF00999">
    <property type="entry name" value="Na_H_Exchanger"/>
    <property type="match status" value="1"/>
</dbReference>
<keyword evidence="6 9" id="KW-1133">Transmembrane helix</keyword>